<organism evidence="3 4">
    <name type="scientific">Paratrimastix pyriformis</name>
    <dbReference type="NCBI Taxonomy" id="342808"/>
    <lineage>
        <taxon>Eukaryota</taxon>
        <taxon>Metamonada</taxon>
        <taxon>Preaxostyla</taxon>
        <taxon>Paratrimastigidae</taxon>
        <taxon>Paratrimastix</taxon>
    </lineage>
</organism>
<proteinExistence type="predicted"/>
<dbReference type="InterPro" id="IPR000242">
    <property type="entry name" value="PTP_cat"/>
</dbReference>
<dbReference type="PANTHER" id="PTHR23339">
    <property type="entry name" value="TYROSINE SPECIFIC PROTEIN PHOSPHATASE AND DUAL SPECIFICITY PROTEIN PHOSPHATASE"/>
    <property type="match status" value="1"/>
</dbReference>
<dbReference type="Gene3D" id="3.90.190.10">
    <property type="entry name" value="Protein tyrosine phosphatase superfamily"/>
    <property type="match status" value="1"/>
</dbReference>
<dbReference type="InterPro" id="IPR016130">
    <property type="entry name" value="Tyr_Pase_AS"/>
</dbReference>
<evidence type="ECO:0000256" key="1">
    <source>
        <dbReference type="ARBA" id="ARBA00022801"/>
    </source>
</evidence>
<evidence type="ECO:0000313" key="3">
    <source>
        <dbReference type="EMBL" id="KAJ4458912.1"/>
    </source>
</evidence>
<dbReference type="EMBL" id="JAPMOS010000024">
    <property type="protein sequence ID" value="KAJ4458912.1"/>
    <property type="molecule type" value="Genomic_DNA"/>
</dbReference>
<evidence type="ECO:0000313" key="4">
    <source>
        <dbReference type="Proteomes" id="UP001141327"/>
    </source>
</evidence>
<name>A0ABQ8UMI3_9EUKA</name>
<gene>
    <name evidence="3" type="ORF">PAPYR_5186</name>
</gene>
<dbReference type="SUPFAM" id="SSF52799">
    <property type="entry name" value="(Phosphotyrosine protein) phosphatases II"/>
    <property type="match status" value="1"/>
</dbReference>
<keyword evidence="4" id="KW-1185">Reference proteome</keyword>
<dbReference type="PROSITE" id="PS50056">
    <property type="entry name" value="TYR_PHOSPHATASE_2"/>
    <property type="match status" value="1"/>
</dbReference>
<keyword evidence="1" id="KW-0378">Hydrolase</keyword>
<evidence type="ECO:0000259" key="2">
    <source>
        <dbReference type="PROSITE" id="PS50056"/>
    </source>
</evidence>
<dbReference type="Proteomes" id="UP001141327">
    <property type="component" value="Unassembled WGS sequence"/>
</dbReference>
<dbReference type="InterPro" id="IPR050561">
    <property type="entry name" value="PTP"/>
</dbReference>
<reference evidence="3" key="1">
    <citation type="journal article" date="2022" name="bioRxiv">
        <title>Genomics of Preaxostyla Flagellates Illuminates Evolutionary Transitions and the Path Towards Mitochondrial Loss.</title>
        <authorList>
            <person name="Novak L.V.F."/>
            <person name="Treitli S.C."/>
            <person name="Pyrih J."/>
            <person name="Halakuc P."/>
            <person name="Pipaliya S.V."/>
            <person name="Vacek V."/>
            <person name="Brzon O."/>
            <person name="Soukal P."/>
            <person name="Eme L."/>
            <person name="Dacks J.B."/>
            <person name="Karnkowska A."/>
            <person name="Elias M."/>
            <person name="Hampl V."/>
        </authorList>
    </citation>
    <scope>NUCLEOTIDE SEQUENCE</scope>
    <source>
        <strain evidence="3">RCP-MX</strain>
    </source>
</reference>
<comment type="caution">
    <text evidence="3">The sequence shown here is derived from an EMBL/GenBank/DDBJ whole genome shotgun (WGS) entry which is preliminary data.</text>
</comment>
<dbReference type="InterPro" id="IPR000387">
    <property type="entry name" value="Tyr_Pase_dom"/>
</dbReference>
<accession>A0ABQ8UMI3</accession>
<feature type="domain" description="Tyrosine specific protein phosphatases" evidence="2">
    <location>
        <begin position="71"/>
        <end position="140"/>
    </location>
</feature>
<dbReference type="InterPro" id="IPR057023">
    <property type="entry name" value="PTP-SAK"/>
</dbReference>
<protein>
    <recommendedName>
        <fullName evidence="2">Tyrosine specific protein phosphatases domain-containing protein</fullName>
    </recommendedName>
</protein>
<dbReference type="SMART" id="SM00404">
    <property type="entry name" value="PTPc_motif"/>
    <property type="match status" value="1"/>
</dbReference>
<dbReference type="InterPro" id="IPR029021">
    <property type="entry name" value="Prot-tyrosine_phosphatase-like"/>
</dbReference>
<sequence>MSLSQFWNFSWVTEQLAGMARPVPFDVVCPLLLKEKIGFVVSLTEVSVLPTDAPLVVKHIPIPDYAPPTLEKGLDLVDFLFDLIERKKMRGVVHCAGGRGRTGTMLAVWHCAKTGSDGDTAIRAIRSARPGSIETPTQEEFLRDYAPQFRRRYLTLAGQNTAAGSVGRL</sequence>
<dbReference type="PRINTS" id="PR00700">
    <property type="entry name" value="PRTYPHPHTASE"/>
</dbReference>
<dbReference type="InterPro" id="IPR003595">
    <property type="entry name" value="Tyr_Pase_cat"/>
</dbReference>
<dbReference type="Pfam" id="PF22784">
    <property type="entry name" value="PTP-SAK"/>
    <property type="match status" value="1"/>
</dbReference>
<dbReference type="PROSITE" id="PS00383">
    <property type="entry name" value="TYR_PHOSPHATASE_1"/>
    <property type="match status" value="1"/>
</dbReference>